<accession>A0A397V5P1</accession>
<gene>
    <name evidence="1" type="ORF">C2G38_2186470</name>
</gene>
<proteinExistence type="predicted"/>
<sequence length="108" mass="12823">MDMNTKREVDNFVSHLENPVIFPGIFQLDINSYIRPLQHKINIKQTNRKQFTAYDLLKKRVTEEGRIINVTNGYVISQSTNKIWQNMSFDQKNVFVDYAREIRSSIRN</sequence>
<evidence type="ECO:0000313" key="1">
    <source>
        <dbReference type="EMBL" id="RIB17745.1"/>
    </source>
</evidence>
<organism evidence="1 2">
    <name type="scientific">Gigaspora rosea</name>
    <dbReference type="NCBI Taxonomy" id="44941"/>
    <lineage>
        <taxon>Eukaryota</taxon>
        <taxon>Fungi</taxon>
        <taxon>Fungi incertae sedis</taxon>
        <taxon>Mucoromycota</taxon>
        <taxon>Glomeromycotina</taxon>
        <taxon>Glomeromycetes</taxon>
        <taxon>Diversisporales</taxon>
        <taxon>Gigasporaceae</taxon>
        <taxon>Gigaspora</taxon>
    </lineage>
</organism>
<name>A0A397V5P1_9GLOM</name>
<evidence type="ECO:0000313" key="2">
    <source>
        <dbReference type="Proteomes" id="UP000266673"/>
    </source>
</evidence>
<evidence type="ECO:0008006" key="3">
    <source>
        <dbReference type="Google" id="ProtNLM"/>
    </source>
</evidence>
<dbReference type="Proteomes" id="UP000266673">
    <property type="component" value="Unassembled WGS sequence"/>
</dbReference>
<dbReference type="AlphaFoldDB" id="A0A397V5P1"/>
<keyword evidence="2" id="KW-1185">Reference proteome</keyword>
<comment type="caution">
    <text evidence="1">The sequence shown here is derived from an EMBL/GenBank/DDBJ whole genome shotgun (WGS) entry which is preliminary data.</text>
</comment>
<dbReference type="EMBL" id="QKWP01000585">
    <property type="protein sequence ID" value="RIB17745.1"/>
    <property type="molecule type" value="Genomic_DNA"/>
</dbReference>
<dbReference type="OrthoDB" id="2377830at2759"/>
<reference evidence="1 2" key="1">
    <citation type="submission" date="2018-06" db="EMBL/GenBank/DDBJ databases">
        <title>Comparative genomics reveals the genomic features of Rhizophagus irregularis, R. cerebriforme, R. diaphanum and Gigaspora rosea, and their symbiotic lifestyle signature.</title>
        <authorList>
            <person name="Morin E."/>
            <person name="San Clemente H."/>
            <person name="Chen E.C.H."/>
            <person name="De La Providencia I."/>
            <person name="Hainaut M."/>
            <person name="Kuo A."/>
            <person name="Kohler A."/>
            <person name="Murat C."/>
            <person name="Tang N."/>
            <person name="Roy S."/>
            <person name="Loubradou J."/>
            <person name="Henrissat B."/>
            <person name="Grigoriev I.V."/>
            <person name="Corradi N."/>
            <person name="Roux C."/>
            <person name="Martin F.M."/>
        </authorList>
    </citation>
    <scope>NUCLEOTIDE SEQUENCE [LARGE SCALE GENOMIC DNA]</scope>
    <source>
        <strain evidence="1 2">DAOM 194757</strain>
    </source>
</reference>
<protein>
    <recommendedName>
        <fullName evidence="3">HMG box domain-containing protein</fullName>
    </recommendedName>
</protein>